<dbReference type="SUPFAM" id="SSF56529">
    <property type="entry name" value="FAH"/>
    <property type="match status" value="1"/>
</dbReference>
<protein>
    <submittedName>
        <fullName evidence="3">Fumarylacetoacetate hydrolase family protein</fullName>
    </submittedName>
</protein>
<keyword evidence="3" id="KW-0378">Hydrolase</keyword>
<accession>A0ABU9YLD2</accession>
<keyword evidence="1" id="KW-0479">Metal-binding</keyword>
<dbReference type="Pfam" id="PF01557">
    <property type="entry name" value="FAA_hydrolase"/>
    <property type="match status" value="1"/>
</dbReference>
<evidence type="ECO:0000259" key="2">
    <source>
        <dbReference type="Pfam" id="PF01557"/>
    </source>
</evidence>
<dbReference type="Gene3D" id="3.90.850.10">
    <property type="entry name" value="Fumarylacetoacetase-like, C-terminal domain"/>
    <property type="match status" value="1"/>
</dbReference>
<dbReference type="RefSeq" id="WP_345933183.1">
    <property type="nucleotide sequence ID" value="NZ_JBBKTV010000004.1"/>
</dbReference>
<gene>
    <name evidence="3" type="ORF">WG926_15010</name>
</gene>
<dbReference type="EMBL" id="JBBKTW010000005">
    <property type="protein sequence ID" value="MEN2989624.1"/>
    <property type="molecule type" value="Genomic_DNA"/>
</dbReference>
<organism evidence="3 4">
    <name type="scientific">Tistrella arctica</name>
    <dbReference type="NCBI Taxonomy" id="3133430"/>
    <lineage>
        <taxon>Bacteria</taxon>
        <taxon>Pseudomonadati</taxon>
        <taxon>Pseudomonadota</taxon>
        <taxon>Alphaproteobacteria</taxon>
        <taxon>Geminicoccales</taxon>
        <taxon>Geminicoccaceae</taxon>
        <taxon>Tistrella</taxon>
    </lineage>
</organism>
<feature type="domain" description="Fumarylacetoacetase-like C-terminal" evidence="2">
    <location>
        <begin position="83"/>
        <end position="299"/>
    </location>
</feature>
<dbReference type="GO" id="GO:0016787">
    <property type="term" value="F:hydrolase activity"/>
    <property type="evidence" value="ECO:0007669"/>
    <property type="project" value="UniProtKB-KW"/>
</dbReference>
<keyword evidence="4" id="KW-1185">Reference proteome</keyword>
<evidence type="ECO:0000256" key="1">
    <source>
        <dbReference type="ARBA" id="ARBA00022723"/>
    </source>
</evidence>
<evidence type="ECO:0000313" key="3">
    <source>
        <dbReference type="EMBL" id="MEN2989624.1"/>
    </source>
</evidence>
<comment type="caution">
    <text evidence="3">The sequence shown here is derived from an EMBL/GenBank/DDBJ whole genome shotgun (WGS) entry which is preliminary data.</text>
</comment>
<dbReference type="PANTHER" id="PTHR11820">
    <property type="entry name" value="ACYLPYRUVASE"/>
    <property type="match status" value="1"/>
</dbReference>
<reference evidence="3 4" key="1">
    <citation type="submission" date="2024-03" db="EMBL/GenBank/DDBJ databases">
        <title>High-quality draft genome sequencing of Tistrella sp. BH-R2-4.</title>
        <authorList>
            <person name="Dong C."/>
        </authorList>
    </citation>
    <scope>NUCLEOTIDE SEQUENCE [LARGE SCALE GENOMIC DNA]</scope>
    <source>
        <strain evidence="3 4">BH-R2-4</strain>
    </source>
</reference>
<dbReference type="InterPro" id="IPR011234">
    <property type="entry name" value="Fumarylacetoacetase-like_C"/>
</dbReference>
<sequence length="300" mass="31516">MKFVTFTTTDTARARIGALDATAERVVDLTARGCPETMAGLIADGADGLVRAAAAVAAARGDEWIPLDGVRLAAPLPRPGRNIFCVGKNYHSHAEEFHRSGFDASSAGAASAVPEAPIIFSKAPSTVIAAGETVPGFLDDTATTDYEGEIAVVIGKGGRGITPATALEHVWGYTLVNDVTARQLQRDHKQWLLGKSIDGFCPMGPWLATPDELGPLADIRLKTWVNDELRQNAVLADLIFDIPTIIATISRRITLEPGDVIATGTPDGVGIGFTPPKFLKAGDVVRIEATGLGTLVNPVG</sequence>
<dbReference type="PANTHER" id="PTHR11820:SF7">
    <property type="entry name" value="ACYLPYRUVASE FAHD1, MITOCHONDRIAL"/>
    <property type="match status" value="1"/>
</dbReference>
<proteinExistence type="predicted"/>
<name>A0ABU9YLD2_9PROT</name>
<dbReference type="InterPro" id="IPR036663">
    <property type="entry name" value="Fumarylacetoacetase_C_sf"/>
</dbReference>
<evidence type="ECO:0000313" key="4">
    <source>
        <dbReference type="Proteomes" id="UP001413721"/>
    </source>
</evidence>
<dbReference type="Proteomes" id="UP001413721">
    <property type="component" value="Unassembled WGS sequence"/>
</dbReference>